<organism evidence="5 6">
    <name type="scientific">Ferrimonas aestuarii</name>
    <dbReference type="NCBI Taxonomy" id="2569539"/>
    <lineage>
        <taxon>Bacteria</taxon>
        <taxon>Pseudomonadati</taxon>
        <taxon>Pseudomonadota</taxon>
        <taxon>Gammaproteobacteria</taxon>
        <taxon>Alteromonadales</taxon>
        <taxon>Ferrimonadaceae</taxon>
        <taxon>Ferrimonas</taxon>
    </lineage>
</organism>
<evidence type="ECO:0000256" key="3">
    <source>
        <dbReference type="ARBA" id="ARBA00022840"/>
    </source>
</evidence>
<evidence type="ECO:0000313" key="6">
    <source>
        <dbReference type="Proteomes" id="UP000305675"/>
    </source>
</evidence>
<feature type="domain" description="ABC transporter" evidence="4">
    <location>
        <begin position="12"/>
        <end position="226"/>
    </location>
</feature>
<dbReference type="InterPro" id="IPR015854">
    <property type="entry name" value="ABC_transpr_LolD-like"/>
</dbReference>
<sequence>MESGLGAPVLEIQGINLFRGEGRQRRQILSDCQLQLHSGRQLAIMGDSGAGKSTLLHLIAGLERPDSGSLKVAGQPLEGLSEAELSQYRKSIGLVFQQFNLLPTLSVRDNILFQHRLNCCNDETWVLNELAAPLGLTELLDYYPDQLSGGEQQRVAIARALAHRPKLVLADEPTGNLDEGNSAEVMALLAKLSKQFEQTLVVVTHSPKVAEAMDQCLFLRQGKLHD</sequence>
<keyword evidence="2" id="KW-0547">Nucleotide-binding</keyword>
<dbReference type="GO" id="GO:0005524">
    <property type="term" value="F:ATP binding"/>
    <property type="evidence" value="ECO:0007669"/>
    <property type="project" value="UniProtKB-KW"/>
</dbReference>
<dbReference type="InterPro" id="IPR017871">
    <property type="entry name" value="ABC_transporter-like_CS"/>
</dbReference>
<dbReference type="SMART" id="SM00382">
    <property type="entry name" value="AAA"/>
    <property type="match status" value="1"/>
</dbReference>
<dbReference type="PROSITE" id="PS00211">
    <property type="entry name" value="ABC_TRANSPORTER_1"/>
    <property type="match status" value="1"/>
</dbReference>
<name>A0A4V5NXW1_9GAMM</name>
<dbReference type="PANTHER" id="PTHR24220:SF659">
    <property type="entry name" value="TRANSPORTER, PUTATIVE-RELATED"/>
    <property type="match status" value="1"/>
</dbReference>
<proteinExistence type="predicted"/>
<dbReference type="GO" id="GO:0016887">
    <property type="term" value="F:ATP hydrolysis activity"/>
    <property type="evidence" value="ECO:0007669"/>
    <property type="project" value="InterPro"/>
</dbReference>
<dbReference type="CDD" id="cd03255">
    <property type="entry name" value="ABC_MJ0796_LolCDE_FtsE"/>
    <property type="match status" value="1"/>
</dbReference>
<keyword evidence="6" id="KW-1185">Reference proteome</keyword>
<dbReference type="Gene3D" id="3.40.50.300">
    <property type="entry name" value="P-loop containing nucleotide triphosphate hydrolases"/>
    <property type="match status" value="1"/>
</dbReference>
<dbReference type="OrthoDB" id="9801477at2"/>
<gene>
    <name evidence="5" type="ORF">FCL42_12070</name>
</gene>
<evidence type="ECO:0000259" key="4">
    <source>
        <dbReference type="PROSITE" id="PS50893"/>
    </source>
</evidence>
<dbReference type="InterPro" id="IPR017911">
    <property type="entry name" value="MacB-like_ATP-bd"/>
</dbReference>
<dbReference type="InterPro" id="IPR003593">
    <property type="entry name" value="AAA+_ATPase"/>
</dbReference>
<dbReference type="GO" id="GO:0022857">
    <property type="term" value="F:transmembrane transporter activity"/>
    <property type="evidence" value="ECO:0007669"/>
    <property type="project" value="TreeGrafter"/>
</dbReference>
<dbReference type="SUPFAM" id="SSF52540">
    <property type="entry name" value="P-loop containing nucleoside triphosphate hydrolases"/>
    <property type="match status" value="1"/>
</dbReference>
<reference evidence="5 6" key="1">
    <citation type="submission" date="2019-04" db="EMBL/GenBank/DDBJ databases">
        <authorList>
            <person name="Hwang J.C."/>
        </authorList>
    </citation>
    <scope>NUCLEOTIDE SEQUENCE [LARGE SCALE GENOMIC DNA]</scope>
    <source>
        <strain evidence="5 6">IMCC35002</strain>
    </source>
</reference>
<accession>A0A4V5NXW1</accession>
<evidence type="ECO:0000256" key="2">
    <source>
        <dbReference type="ARBA" id="ARBA00022741"/>
    </source>
</evidence>
<dbReference type="EMBL" id="SWCJ01000008">
    <property type="protein sequence ID" value="TKB54542.1"/>
    <property type="molecule type" value="Genomic_DNA"/>
</dbReference>
<dbReference type="Pfam" id="PF00005">
    <property type="entry name" value="ABC_tran"/>
    <property type="match status" value="1"/>
</dbReference>
<dbReference type="Proteomes" id="UP000305675">
    <property type="component" value="Unassembled WGS sequence"/>
</dbReference>
<dbReference type="InterPro" id="IPR027417">
    <property type="entry name" value="P-loop_NTPase"/>
</dbReference>
<comment type="caution">
    <text evidence="5">The sequence shown here is derived from an EMBL/GenBank/DDBJ whole genome shotgun (WGS) entry which is preliminary data.</text>
</comment>
<dbReference type="PANTHER" id="PTHR24220">
    <property type="entry name" value="IMPORT ATP-BINDING PROTEIN"/>
    <property type="match status" value="1"/>
</dbReference>
<evidence type="ECO:0000256" key="1">
    <source>
        <dbReference type="ARBA" id="ARBA00022448"/>
    </source>
</evidence>
<dbReference type="AlphaFoldDB" id="A0A4V5NXW1"/>
<dbReference type="GO" id="GO:0005886">
    <property type="term" value="C:plasma membrane"/>
    <property type="evidence" value="ECO:0007669"/>
    <property type="project" value="TreeGrafter"/>
</dbReference>
<keyword evidence="3 5" id="KW-0067">ATP-binding</keyword>
<dbReference type="PROSITE" id="PS50893">
    <property type="entry name" value="ABC_TRANSPORTER_2"/>
    <property type="match status" value="1"/>
</dbReference>
<protein>
    <submittedName>
        <fullName evidence="5">ABC transporter ATP-binding protein</fullName>
    </submittedName>
</protein>
<keyword evidence="1" id="KW-0813">Transport</keyword>
<evidence type="ECO:0000313" key="5">
    <source>
        <dbReference type="EMBL" id="TKB54542.1"/>
    </source>
</evidence>
<dbReference type="InterPro" id="IPR003439">
    <property type="entry name" value="ABC_transporter-like_ATP-bd"/>
</dbReference>